<name>A0ABW3WA19_9RHOO</name>
<accession>A0ABW3WA19</accession>
<keyword evidence="2" id="KW-1185">Reference proteome</keyword>
<organism evidence="1 2">
    <name type="scientific">Thauera mechernichensis</name>
    <dbReference type="NCBI Taxonomy" id="82788"/>
    <lineage>
        <taxon>Bacteria</taxon>
        <taxon>Pseudomonadati</taxon>
        <taxon>Pseudomonadota</taxon>
        <taxon>Betaproteobacteria</taxon>
        <taxon>Rhodocyclales</taxon>
        <taxon>Zoogloeaceae</taxon>
        <taxon>Thauera</taxon>
    </lineage>
</organism>
<proteinExistence type="predicted"/>
<reference evidence="2" key="1">
    <citation type="journal article" date="2019" name="Int. J. Syst. Evol. Microbiol.">
        <title>The Global Catalogue of Microorganisms (GCM) 10K type strain sequencing project: providing services to taxonomists for standard genome sequencing and annotation.</title>
        <authorList>
            <consortium name="The Broad Institute Genomics Platform"/>
            <consortium name="The Broad Institute Genome Sequencing Center for Infectious Disease"/>
            <person name="Wu L."/>
            <person name="Ma J."/>
        </authorList>
    </citation>
    <scope>NUCLEOTIDE SEQUENCE [LARGE SCALE GENOMIC DNA]</scope>
    <source>
        <strain evidence="2">CCUG 48884</strain>
    </source>
</reference>
<dbReference type="Proteomes" id="UP001597158">
    <property type="component" value="Unassembled WGS sequence"/>
</dbReference>
<protein>
    <submittedName>
        <fullName evidence="1">Uncharacterized protein</fullName>
    </submittedName>
</protein>
<gene>
    <name evidence="1" type="ORF">ACFQ4M_04905</name>
</gene>
<sequence>MMKSLDLTQGFETTTSAPTVALQGASRHIWSCDGIEFVRDDFPLDGASCLFVRAHPSAGGDEFRIFLGGKHLLRRCGGVGGWLLEPEAQDKAVFWLPRLPALRTLDGFGRITAEADATLTDFVMNDSGASAAYRLPDEQSLDFVVWRLQPSAEHSADMEFCTASTLERKPFFIYASHSATRSAADFYSHLVHGKVYGACWAWPKKLKICDELDALSLHMIACALGHSTGKRLYRLLRRQIVLALLARQEADGSFRHGEWTDEYESHNRLINGALQLLASEFEIAPEPAIADALKRIANFISTQVDQTAAGPWFLHDSLEQSEEGMRHYPLNWERGQWLGKSTTNLLILNTHLDCMLALARHGTVCDDTTYAALFKSAEGSLRTVMSARPAEWLFRRLLSIIKLSLLPKAEQARLPLGARALKRFGWKYVIPRWHLIRRRFPRLAMPDGYIERSLGQADFVHRYHGVHLMDFERLLACPGVDAKDPQWTAISDGLVHFGVTSRVPLLWKESEASKDSLAFWAEGLYRRCLRTNADSDHALLADAVLHLHDAGLGLPPSLLGGNGEILPPHLVTPTPSATDERLWVINLGNRDEASLLVVNTATTALTIAFERGPDSGVSLPEQTIAARSWALLRALSAPTARTIGSTANIAPSNPFLTPPQPQ</sequence>
<dbReference type="EMBL" id="JBHTMC010000009">
    <property type="protein sequence ID" value="MFD1262913.1"/>
    <property type="molecule type" value="Genomic_DNA"/>
</dbReference>
<evidence type="ECO:0000313" key="1">
    <source>
        <dbReference type="EMBL" id="MFD1262913.1"/>
    </source>
</evidence>
<evidence type="ECO:0000313" key="2">
    <source>
        <dbReference type="Proteomes" id="UP001597158"/>
    </source>
</evidence>
<dbReference type="RefSeq" id="WP_277834078.1">
    <property type="nucleotide sequence ID" value="NZ_JARQZE010000011.1"/>
</dbReference>
<comment type="caution">
    <text evidence="1">The sequence shown here is derived from an EMBL/GenBank/DDBJ whole genome shotgun (WGS) entry which is preliminary data.</text>
</comment>